<keyword evidence="7" id="KW-1185">Reference proteome</keyword>
<protein>
    <recommendedName>
        <fullName evidence="5">Zinc finger PHD-type domain-containing protein</fullName>
    </recommendedName>
</protein>
<evidence type="ECO:0000256" key="1">
    <source>
        <dbReference type="ARBA" id="ARBA00022723"/>
    </source>
</evidence>
<dbReference type="SUPFAM" id="SSF57903">
    <property type="entry name" value="FYVE/PHD zinc finger"/>
    <property type="match status" value="1"/>
</dbReference>
<evidence type="ECO:0000259" key="5">
    <source>
        <dbReference type="SMART" id="SM00249"/>
    </source>
</evidence>
<dbReference type="InterPro" id="IPR019786">
    <property type="entry name" value="Zinc_finger_PHD-type_CS"/>
</dbReference>
<evidence type="ECO:0000313" key="6">
    <source>
        <dbReference type="EMBL" id="KAL0061967.1"/>
    </source>
</evidence>
<dbReference type="PROSITE" id="PS01359">
    <property type="entry name" value="ZF_PHD_1"/>
    <property type="match status" value="1"/>
</dbReference>
<evidence type="ECO:0000256" key="3">
    <source>
        <dbReference type="ARBA" id="ARBA00022833"/>
    </source>
</evidence>
<organism evidence="6 7">
    <name type="scientific">Marasmius tenuissimus</name>
    <dbReference type="NCBI Taxonomy" id="585030"/>
    <lineage>
        <taxon>Eukaryota</taxon>
        <taxon>Fungi</taxon>
        <taxon>Dikarya</taxon>
        <taxon>Basidiomycota</taxon>
        <taxon>Agaricomycotina</taxon>
        <taxon>Agaricomycetes</taxon>
        <taxon>Agaricomycetidae</taxon>
        <taxon>Agaricales</taxon>
        <taxon>Marasmiineae</taxon>
        <taxon>Marasmiaceae</taxon>
        <taxon>Marasmius</taxon>
    </lineage>
</organism>
<keyword evidence="1" id="KW-0479">Metal-binding</keyword>
<dbReference type="SMART" id="SM00249">
    <property type="entry name" value="PHD"/>
    <property type="match status" value="1"/>
</dbReference>
<proteinExistence type="predicted"/>
<comment type="caution">
    <text evidence="6">The sequence shown here is derived from an EMBL/GenBank/DDBJ whole genome shotgun (WGS) entry which is preliminary data.</text>
</comment>
<dbReference type="InterPro" id="IPR013083">
    <property type="entry name" value="Znf_RING/FYVE/PHD"/>
</dbReference>
<feature type="region of interest" description="Disordered" evidence="4">
    <location>
        <begin position="1"/>
        <end position="46"/>
    </location>
</feature>
<dbReference type="Proteomes" id="UP001437256">
    <property type="component" value="Unassembled WGS sequence"/>
</dbReference>
<keyword evidence="2" id="KW-0863">Zinc-finger</keyword>
<feature type="domain" description="Zinc finger PHD-type" evidence="5">
    <location>
        <begin position="58"/>
        <end position="110"/>
    </location>
</feature>
<accession>A0ABR2ZJY7</accession>
<evidence type="ECO:0000256" key="2">
    <source>
        <dbReference type="ARBA" id="ARBA00022771"/>
    </source>
</evidence>
<keyword evidence="3" id="KW-0862">Zinc</keyword>
<dbReference type="InterPro" id="IPR001965">
    <property type="entry name" value="Znf_PHD"/>
</dbReference>
<evidence type="ECO:0000256" key="4">
    <source>
        <dbReference type="SAM" id="MobiDB-lite"/>
    </source>
</evidence>
<dbReference type="InterPro" id="IPR011011">
    <property type="entry name" value="Znf_FYVE_PHD"/>
</dbReference>
<evidence type="ECO:0000313" key="7">
    <source>
        <dbReference type="Proteomes" id="UP001437256"/>
    </source>
</evidence>
<gene>
    <name evidence="6" type="ORF">AAF712_011176</name>
</gene>
<sequence>MATSPAVTAEVASEMETLPTVTPPITQAEPPAAMNQEPESRTTRRKRKAAEIVDSLRECLCGQEVTTAEQAGEGEPVIKCNRKTCETIWYHMSCVLLEYRPRSWACQACARSKR</sequence>
<dbReference type="EMBL" id="JBBXMP010000118">
    <property type="protein sequence ID" value="KAL0061967.1"/>
    <property type="molecule type" value="Genomic_DNA"/>
</dbReference>
<dbReference type="Gene3D" id="3.30.40.10">
    <property type="entry name" value="Zinc/RING finger domain, C3HC4 (zinc finger)"/>
    <property type="match status" value="1"/>
</dbReference>
<reference evidence="6 7" key="1">
    <citation type="submission" date="2024-05" db="EMBL/GenBank/DDBJ databases">
        <title>A draft genome resource for the thread blight pathogen Marasmius tenuissimus strain MS-2.</title>
        <authorList>
            <person name="Yulfo-Soto G.E."/>
            <person name="Baruah I.K."/>
            <person name="Amoako-Attah I."/>
            <person name="Bukari Y."/>
            <person name="Meinhardt L.W."/>
            <person name="Bailey B.A."/>
            <person name="Cohen S.P."/>
        </authorList>
    </citation>
    <scope>NUCLEOTIDE SEQUENCE [LARGE SCALE GENOMIC DNA]</scope>
    <source>
        <strain evidence="6 7">MS-2</strain>
    </source>
</reference>
<name>A0ABR2ZJY7_9AGAR</name>